<keyword evidence="6" id="KW-0175">Coiled coil</keyword>
<dbReference type="PANTHER" id="PTHR19304">
    <property type="entry name" value="CYCLIC-AMP RESPONSE ELEMENT BINDING PROTEIN"/>
    <property type="match status" value="1"/>
</dbReference>
<dbReference type="GO" id="GO:0003677">
    <property type="term" value="F:DNA binding"/>
    <property type="evidence" value="ECO:0007669"/>
    <property type="project" value="UniProtKB-KW"/>
</dbReference>
<dbReference type="AlphaFoldDB" id="A0A0F4YXF9"/>
<keyword evidence="10" id="KW-1185">Reference proteome</keyword>
<dbReference type="Pfam" id="PF00170">
    <property type="entry name" value="bZIP_1"/>
    <property type="match status" value="1"/>
</dbReference>
<dbReference type="GeneID" id="25315572"/>
<evidence type="ECO:0000313" key="10">
    <source>
        <dbReference type="Proteomes" id="UP000053958"/>
    </source>
</evidence>
<dbReference type="InterPro" id="IPR051027">
    <property type="entry name" value="bZIP_transcription_factors"/>
</dbReference>
<reference evidence="9 10" key="1">
    <citation type="submission" date="2015-04" db="EMBL/GenBank/DDBJ databases">
        <authorList>
            <person name="Heijne W.H."/>
            <person name="Fedorova N.D."/>
            <person name="Nierman W.C."/>
            <person name="Vollebregt A.W."/>
            <person name="Zhao Z."/>
            <person name="Wu L."/>
            <person name="Kumar M."/>
            <person name="Stam H."/>
            <person name="van den Berg M.A."/>
            <person name="Pel H.J."/>
        </authorList>
    </citation>
    <scope>NUCLEOTIDE SEQUENCE [LARGE SCALE GENOMIC DNA]</scope>
    <source>
        <strain evidence="9 10">CBS 393.64</strain>
    </source>
</reference>
<feature type="compositionally biased region" description="Polar residues" evidence="7">
    <location>
        <begin position="147"/>
        <end position="157"/>
    </location>
</feature>
<dbReference type="GO" id="GO:0005634">
    <property type="term" value="C:nucleus"/>
    <property type="evidence" value="ECO:0007669"/>
    <property type="project" value="UniProtKB-SubCell"/>
</dbReference>
<evidence type="ECO:0000256" key="5">
    <source>
        <dbReference type="ARBA" id="ARBA00023242"/>
    </source>
</evidence>
<evidence type="ECO:0000313" key="9">
    <source>
        <dbReference type="EMBL" id="KKA22765.1"/>
    </source>
</evidence>
<dbReference type="Gene3D" id="1.20.5.170">
    <property type="match status" value="1"/>
</dbReference>
<dbReference type="SMART" id="SM00338">
    <property type="entry name" value="BRLZ"/>
    <property type="match status" value="1"/>
</dbReference>
<feature type="region of interest" description="Disordered" evidence="7">
    <location>
        <begin position="80"/>
        <end position="211"/>
    </location>
</feature>
<dbReference type="InterPro" id="IPR002112">
    <property type="entry name" value="Leuzip_Jun"/>
</dbReference>
<feature type="compositionally biased region" description="Low complexity" evidence="7">
    <location>
        <begin position="170"/>
        <end position="179"/>
    </location>
</feature>
<dbReference type="InterPro" id="IPR004827">
    <property type="entry name" value="bZIP"/>
</dbReference>
<protein>
    <submittedName>
        <fullName evidence="9">BZIP transcription factor (Atf21)</fullName>
    </submittedName>
</protein>
<gene>
    <name evidence="9" type="ORF">T310_3222</name>
</gene>
<dbReference type="PROSITE" id="PS50217">
    <property type="entry name" value="BZIP"/>
    <property type="match status" value="1"/>
</dbReference>
<evidence type="ECO:0000256" key="7">
    <source>
        <dbReference type="SAM" id="MobiDB-lite"/>
    </source>
</evidence>
<feature type="domain" description="BZIP" evidence="8">
    <location>
        <begin position="189"/>
        <end position="252"/>
    </location>
</feature>
<evidence type="ECO:0000256" key="2">
    <source>
        <dbReference type="ARBA" id="ARBA00023015"/>
    </source>
</evidence>
<organism evidence="9 10">
    <name type="scientific">Rasamsonia emersonii (strain ATCC 16479 / CBS 393.64 / IMI 116815)</name>
    <dbReference type="NCBI Taxonomy" id="1408163"/>
    <lineage>
        <taxon>Eukaryota</taxon>
        <taxon>Fungi</taxon>
        <taxon>Dikarya</taxon>
        <taxon>Ascomycota</taxon>
        <taxon>Pezizomycotina</taxon>
        <taxon>Eurotiomycetes</taxon>
        <taxon>Eurotiomycetidae</taxon>
        <taxon>Eurotiales</taxon>
        <taxon>Trichocomaceae</taxon>
        <taxon>Rasamsonia</taxon>
    </lineage>
</organism>
<keyword evidence="3" id="KW-0238">DNA-binding</keyword>
<keyword evidence="4" id="KW-0804">Transcription</keyword>
<proteinExistence type="predicted"/>
<evidence type="ECO:0000256" key="1">
    <source>
        <dbReference type="ARBA" id="ARBA00004123"/>
    </source>
</evidence>
<dbReference type="RefSeq" id="XP_013329377.1">
    <property type="nucleotide sequence ID" value="XM_013473923.1"/>
</dbReference>
<evidence type="ECO:0000256" key="4">
    <source>
        <dbReference type="ARBA" id="ARBA00023163"/>
    </source>
</evidence>
<dbReference type="CDD" id="cd14687">
    <property type="entry name" value="bZIP_ATF2"/>
    <property type="match status" value="1"/>
</dbReference>
<dbReference type="InterPro" id="IPR046347">
    <property type="entry name" value="bZIP_sf"/>
</dbReference>
<evidence type="ECO:0000256" key="6">
    <source>
        <dbReference type="SAM" id="Coils"/>
    </source>
</evidence>
<dbReference type="GO" id="GO:0003700">
    <property type="term" value="F:DNA-binding transcription factor activity"/>
    <property type="evidence" value="ECO:0007669"/>
    <property type="project" value="InterPro"/>
</dbReference>
<evidence type="ECO:0000259" key="8">
    <source>
        <dbReference type="PROSITE" id="PS50217"/>
    </source>
</evidence>
<feature type="coiled-coil region" evidence="6">
    <location>
        <begin position="221"/>
        <end position="248"/>
    </location>
</feature>
<sequence length="421" mass="45606">MSALNMLAEQSPLAATAFTTADAVTAAPPPTFDTGPAFPGDFLGLSLQDDEHIWGLSPMSPSLSAWNSKPEPTFANANLERDLKNSQVRNGQPTPPLDDQRVPSTQGDLMTSMGGNNLWDETQTPTPTQTQTQTPTSSDTRQRKSPSDSAQTGQNGSSKRRKVRESKPATSNNTSSSGGESDDQKQEERAKREKFLERNRLAASKCRQKKKEHTMMLETRYKEQSDKKEELVAEIARLRSEILGLKNEVLKHAQCGDEPIKLHLAQMVKKITYNDTAEIRDPTTDITDPAAAAAAAAVAAVPPADPGTSPSSLRGSVSFGFDDPLQLDPSASAASLEQQFRRDSEASMAFSADDNFDDLINMILWVDDCGVSMLGTDLVDMVFQPAILHDLMSGVHKGASLFGTTLVVCVASLEELRPVVE</sequence>
<comment type="caution">
    <text evidence="9">The sequence shown here is derived from an EMBL/GenBank/DDBJ whole genome shotgun (WGS) entry which is preliminary data.</text>
</comment>
<evidence type="ECO:0000256" key="3">
    <source>
        <dbReference type="ARBA" id="ARBA00023125"/>
    </source>
</evidence>
<keyword evidence="2" id="KW-0805">Transcription regulation</keyword>
<dbReference type="EMBL" id="LASV01000127">
    <property type="protein sequence ID" value="KKA22765.1"/>
    <property type="molecule type" value="Genomic_DNA"/>
</dbReference>
<dbReference type="STRING" id="1408163.A0A0F4YXF9"/>
<accession>A0A0F4YXF9</accession>
<dbReference type="OrthoDB" id="295274at2759"/>
<name>A0A0F4YXF9_RASE3</name>
<feature type="compositionally biased region" description="Basic and acidic residues" evidence="7">
    <location>
        <begin position="182"/>
        <end position="200"/>
    </location>
</feature>
<dbReference type="PRINTS" id="PR00043">
    <property type="entry name" value="LEUZIPPRJUN"/>
</dbReference>
<comment type="subcellular location">
    <subcellularLocation>
        <location evidence="1">Nucleus</location>
    </subcellularLocation>
</comment>
<feature type="compositionally biased region" description="Polar residues" evidence="7">
    <location>
        <begin position="102"/>
        <end position="121"/>
    </location>
</feature>
<dbReference type="SUPFAM" id="SSF57959">
    <property type="entry name" value="Leucine zipper domain"/>
    <property type="match status" value="1"/>
</dbReference>
<feature type="compositionally biased region" description="Low complexity" evidence="7">
    <location>
        <begin position="122"/>
        <end position="136"/>
    </location>
</feature>
<dbReference type="Proteomes" id="UP000053958">
    <property type="component" value="Unassembled WGS sequence"/>
</dbReference>
<keyword evidence="5" id="KW-0539">Nucleus</keyword>
<dbReference type="PROSITE" id="PS00036">
    <property type="entry name" value="BZIP_BASIC"/>
    <property type="match status" value="1"/>
</dbReference>